<feature type="domain" description="DUF7725" evidence="3">
    <location>
        <begin position="609"/>
        <end position="681"/>
    </location>
</feature>
<sequence>MEVAAGRGGAIPVPSPQAARKEWRAIPEHSFRSNGGEEQEHVKLAQSAERTIHEVQVGPVSQDVDFCSLTIDDGGELNDNVLQQKLQEITRQREELQKMEIHLEARRIARSEVLELQDSFEVQLKEQIDINGSLKEKVHEMEKHILELERKLEDKDRELRAMKIDTEAAWAKEDLLREQNKELATFRRERDNSEAERAQHLSQIRDLQEHIQEKESQFLALQEQHRVAQETILFKDEQLREAQSWIARVQEMDALQSSTNQSLQAELRERTEQFNQYWLGFQRQFVEMERHHLQAIQQLQLELAEAREKNGIYKDGSRVNHETSMDSSSYKENQISMKDDGKSNGHLGFTSNGSVDGPSSNVSASNSSSKTDNAPGVTVVPSSIIGMNGFIPPGQMAPLNSYVMNPLSVQHALPSTNSPIPLSLMDHYQSMTAIPNQQQWQNSQVVPDVLQLPNQSKHSSPQTEQDLLGSDAQYSFNLPGEIQIGHPEHLNNHRDQQQISGNPANDLREETQLPVTQQPQGALDAPTLDSARDYDQTEEKNGTKAENVSSQNQSQEHVFKSRQQWPTSSTMLSTSQISASANGTTESSVFAAAVSCTLISGKPTMEPNLLDERSLLSCIVRAIPAGSDGRIRISTTLPNRLGKMLAPLHWHDYKKHYGRLDDFVARHPELFVIEGDFIHLREGAQQIISATAAFAKVAAAAAVPALYSSLLPSVAVTPVAQANRQKKIQSIESKAVNSMPFTDGAALTIAGDSSDKPTQILTRQNEQQNGVRFNIVQGLSDVTISNKLKNVQEANCLPSEIKPGHSSVYFAVGNAANPDRVSLSPSQNKGMSNGRPSFGGKQQGRTSGIGLIAKK</sequence>
<organism evidence="4 5">
    <name type="scientific">Canna indica</name>
    <name type="common">Indian-shot</name>
    <dbReference type="NCBI Taxonomy" id="4628"/>
    <lineage>
        <taxon>Eukaryota</taxon>
        <taxon>Viridiplantae</taxon>
        <taxon>Streptophyta</taxon>
        <taxon>Embryophyta</taxon>
        <taxon>Tracheophyta</taxon>
        <taxon>Spermatophyta</taxon>
        <taxon>Magnoliopsida</taxon>
        <taxon>Liliopsida</taxon>
        <taxon>Zingiberales</taxon>
        <taxon>Cannaceae</taxon>
        <taxon>Canna</taxon>
    </lineage>
</organism>
<feature type="compositionally biased region" description="Polar residues" evidence="2">
    <location>
        <begin position="823"/>
        <end position="835"/>
    </location>
</feature>
<name>A0AAQ3KFJ1_9LILI</name>
<evidence type="ECO:0000313" key="5">
    <source>
        <dbReference type="Proteomes" id="UP001327560"/>
    </source>
</evidence>
<feature type="region of interest" description="Disordered" evidence="2">
    <location>
        <begin position="312"/>
        <end position="376"/>
    </location>
</feature>
<dbReference type="PANTHER" id="PTHR35766:SF1">
    <property type="entry name" value="OS08G0543600 PROTEIN"/>
    <property type="match status" value="1"/>
</dbReference>
<protein>
    <recommendedName>
        <fullName evidence="3">DUF7725 domain-containing protein</fullName>
    </recommendedName>
</protein>
<evidence type="ECO:0000256" key="1">
    <source>
        <dbReference type="SAM" id="Coils"/>
    </source>
</evidence>
<feature type="coiled-coil region" evidence="1">
    <location>
        <begin position="131"/>
        <end position="231"/>
    </location>
</feature>
<feature type="compositionally biased region" description="Polar residues" evidence="2">
    <location>
        <begin position="349"/>
        <end position="358"/>
    </location>
</feature>
<feature type="compositionally biased region" description="Low complexity" evidence="2">
    <location>
        <begin position="359"/>
        <end position="369"/>
    </location>
</feature>
<keyword evidence="5" id="KW-1185">Reference proteome</keyword>
<feature type="compositionally biased region" description="Basic and acidic residues" evidence="2">
    <location>
        <begin position="533"/>
        <end position="543"/>
    </location>
</feature>
<keyword evidence="1" id="KW-0175">Coiled coil</keyword>
<evidence type="ECO:0000313" key="4">
    <source>
        <dbReference type="EMBL" id="WOL05237.1"/>
    </source>
</evidence>
<accession>A0AAQ3KFJ1</accession>
<dbReference type="Pfam" id="PF24851">
    <property type="entry name" value="DUF7725"/>
    <property type="match status" value="1"/>
</dbReference>
<dbReference type="AlphaFoldDB" id="A0AAQ3KFJ1"/>
<feature type="compositionally biased region" description="Polar residues" evidence="2">
    <location>
        <begin position="544"/>
        <end position="571"/>
    </location>
</feature>
<feature type="compositionally biased region" description="Basic and acidic residues" evidence="2">
    <location>
        <begin position="312"/>
        <end position="324"/>
    </location>
</feature>
<feature type="coiled-coil region" evidence="1">
    <location>
        <begin position="79"/>
        <end position="106"/>
    </location>
</feature>
<gene>
    <name evidence="4" type="ORF">Cni_G13964</name>
</gene>
<feature type="region of interest" description="Disordered" evidence="2">
    <location>
        <begin position="533"/>
        <end position="571"/>
    </location>
</feature>
<evidence type="ECO:0000256" key="2">
    <source>
        <dbReference type="SAM" id="MobiDB-lite"/>
    </source>
</evidence>
<feature type="region of interest" description="Disordered" evidence="2">
    <location>
        <begin position="1"/>
        <end position="21"/>
    </location>
</feature>
<reference evidence="4 5" key="1">
    <citation type="submission" date="2023-10" db="EMBL/GenBank/DDBJ databases">
        <title>Chromosome-scale genome assembly provides insights into flower coloration mechanisms of Canna indica.</title>
        <authorList>
            <person name="Li C."/>
        </authorList>
    </citation>
    <scope>NUCLEOTIDE SEQUENCE [LARGE SCALE GENOMIC DNA]</scope>
    <source>
        <tissue evidence="4">Flower</tissue>
    </source>
</reference>
<evidence type="ECO:0000259" key="3">
    <source>
        <dbReference type="Pfam" id="PF24851"/>
    </source>
</evidence>
<dbReference type="PANTHER" id="PTHR35766">
    <property type="entry name" value="OS08G0543600 PROTEIN"/>
    <property type="match status" value="1"/>
</dbReference>
<feature type="compositionally biased region" description="Polar residues" evidence="2">
    <location>
        <begin position="325"/>
        <end position="336"/>
    </location>
</feature>
<dbReference type="InterPro" id="IPR056142">
    <property type="entry name" value="DUF7725"/>
</dbReference>
<dbReference type="EMBL" id="CP136893">
    <property type="protein sequence ID" value="WOL05237.1"/>
    <property type="molecule type" value="Genomic_DNA"/>
</dbReference>
<proteinExistence type="predicted"/>
<dbReference type="Proteomes" id="UP001327560">
    <property type="component" value="Chromosome 4"/>
</dbReference>
<feature type="region of interest" description="Disordered" evidence="2">
    <location>
        <begin position="819"/>
        <end position="855"/>
    </location>
</feature>